<feature type="domain" description="NADH:quinone oxidoreductase/Mrp antiporter transmembrane" evidence="19">
    <location>
        <begin position="73"/>
        <end position="278"/>
    </location>
</feature>
<evidence type="ECO:0000256" key="8">
    <source>
        <dbReference type="ARBA" id="ARBA00022792"/>
    </source>
</evidence>
<evidence type="ECO:0000256" key="7">
    <source>
        <dbReference type="ARBA" id="ARBA00022692"/>
    </source>
</evidence>
<evidence type="ECO:0000313" key="20">
    <source>
        <dbReference type="EMBL" id="AGA63954.1"/>
    </source>
</evidence>
<evidence type="ECO:0000256" key="9">
    <source>
        <dbReference type="ARBA" id="ARBA00022967"/>
    </source>
</evidence>
<evidence type="ECO:0000256" key="14">
    <source>
        <dbReference type="ARBA" id="ARBA00023128"/>
    </source>
</evidence>
<keyword evidence="14 20" id="KW-0496">Mitochondrion</keyword>
<evidence type="ECO:0000256" key="6">
    <source>
        <dbReference type="ARBA" id="ARBA00022660"/>
    </source>
</evidence>
<evidence type="ECO:0000256" key="10">
    <source>
        <dbReference type="ARBA" id="ARBA00022982"/>
    </source>
</evidence>
<evidence type="ECO:0000256" key="2">
    <source>
        <dbReference type="ARBA" id="ARBA00007012"/>
    </source>
</evidence>
<keyword evidence="10" id="KW-0249">Electron transport</keyword>
<dbReference type="GO" id="GO:0006120">
    <property type="term" value="P:mitochondrial electron transport, NADH to ubiquinone"/>
    <property type="evidence" value="ECO:0007669"/>
    <property type="project" value="TreeGrafter"/>
</dbReference>
<dbReference type="GO" id="GO:0005743">
    <property type="term" value="C:mitochondrial inner membrane"/>
    <property type="evidence" value="ECO:0007669"/>
    <property type="project" value="UniProtKB-SubCell"/>
</dbReference>
<evidence type="ECO:0000256" key="11">
    <source>
        <dbReference type="ARBA" id="ARBA00022989"/>
    </source>
</evidence>
<comment type="similarity">
    <text evidence="2">Belongs to the complex I subunit 2 family.</text>
</comment>
<keyword evidence="7 18" id="KW-0812">Transmembrane</keyword>
<feature type="transmembrane region" description="Helical" evidence="18">
    <location>
        <begin position="193"/>
        <end position="213"/>
    </location>
</feature>
<keyword evidence="5" id="KW-0813">Transport</keyword>
<evidence type="ECO:0000256" key="4">
    <source>
        <dbReference type="ARBA" id="ARBA00021008"/>
    </source>
</evidence>
<dbReference type="EMBL" id="KC153059">
    <property type="protein sequence ID" value="AGA63954.1"/>
    <property type="molecule type" value="Genomic_DNA"/>
</dbReference>
<evidence type="ECO:0000256" key="1">
    <source>
        <dbReference type="ARBA" id="ARBA00004448"/>
    </source>
</evidence>
<keyword evidence="8" id="KW-0999">Mitochondrion inner membrane</keyword>
<evidence type="ECO:0000256" key="15">
    <source>
        <dbReference type="ARBA" id="ARBA00023136"/>
    </source>
</evidence>
<geneLocation type="mitochondrion" evidence="20"/>
<evidence type="ECO:0000256" key="16">
    <source>
        <dbReference type="ARBA" id="ARBA00031028"/>
    </source>
</evidence>
<dbReference type="EC" id="7.1.1.2" evidence="3"/>
<reference evidence="20" key="1">
    <citation type="journal article" date="2013" name="Mitochondrial DNA">
        <title>The complete mitochondrial genome of the pen shell Atrina pectinata (Mollusca: Bivalvia: Pinnidae):The first representative from the family Pinnidae.</title>
        <authorList>
            <person name="Yan J.K."/>
            <person name="Wu B."/>
            <person name="Yang A.G."/>
            <person name="Zhou L.Q."/>
            <person name="Liu Z.H."/>
        </authorList>
    </citation>
    <scope>NUCLEOTIDE SEQUENCE</scope>
</reference>
<comment type="catalytic activity">
    <reaction evidence="17">
        <text>a ubiquinone + NADH + 5 H(+)(in) = a ubiquinol + NAD(+) + 4 H(+)(out)</text>
        <dbReference type="Rhea" id="RHEA:29091"/>
        <dbReference type="Rhea" id="RHEA-COMP:9565"/>
        <dbReference type="Rhea" id="RHEA-COMP:9566"/>
        <dbReference type="ChEBI" id="CHEBI:15378"/>
        <dbReference type="ChEBI" id="CHEBI:16389"/>
        <dbReference type="ChEBI" id="CHEBI:17976"/>
        <dbReference type="ChEBI" id="CHEBI:57540"/>
        <dbReference type="ChEBI" id="CHEBI:57945"/>
        <dbReference type="EC" id="7.1.1.2"/>
    </reaction>
</comment>
<proteinExistence type="inferred from homology"/>
<keyword evidence="11 18" id="KW-1133">Transmembrane helix</keyword>
<feature type="transmembrane region" description="Helical" evidence="18">
    <location>
        <begin position="81"/>
        <end position="102"/>
    </location>
</feature>
<dbReference type="GO" id="GO:0008137">
    <property type="term" value="F:NADH dehydrogenase (ubiquinone) activity"/>
    <property type="evidence" value="ECO:0007669"/>
    <property type="project" value="UniProtKB-EC"/>
</dbReference>
<protein>
    <recommendedName>
        <fullName evidence="4">NADH-ubiquinone oxidoreductase chain 2</fullName>
        <ecNumber evidence="3">7.1.1.2</ecNumber>
    </recommendedName>
    <alternativeName>
        <fullName evidence="16">NADH dehydrogenase subunit 2</fullName>
    </alternativeName>
</protein>
<dbReference type="CTD" id="4536"/>
<evidence type="ECO:0000256" key="13">
    <source>
        <dbReference type="ARBA" id="ARBA00023075"/>
    </source>
</evidence>
<evidence type="ECO:0000256" key="18">
    <source>
        <dbReference type="SAM" id="Phobius"/>
    </source>
</evidence>
<organism evidence="20">
    <name type="scientific">Atrina pectinata</name>
    <name type="common">Comb pen shell</name>
    <name type="synonym">Pinna pectinata</name>
    <dbReference type="NCBI Taxonomy" id="49198"/>
    <lineage>
        <taxon>Eukaryota</taxon>
        <taxon>Metazoa</taxon>
        <taxon>Spiralia</taxon>
        <taxon>Lophotrochozoa</taxon>
        <taxon>Mollusca</taxon>
        <taxon>Bivalvia</taxon>
        <taxon>Autobranchia</taxon>
        <taxon>Pteriomorphia</taxon>
        <taxon>Pterioida</taxon>
        <taxon>Pinnoidea</taxon>
        <taxon>Pinnidae</taxon>
        <taxon>Atrina</taxon>
    </lineage>
</organism>
<evidence type="ECO:0000256" key="3">
    <source>
        <dbReference type="ARBA" id="ARBA00012944"/>
    </source>
</evidence>
<keyword evidence="9" id="KW-1278">Translocase</keyword>
<accession>L0ET29</accession>
<feature type="transmembrane region" description="Helical" evidence="18">
    <location>
        <begin position="56"/>
        <end position="75"/>
    </location>
</feature>
<dbReference type="RefSeq" id="YP_007317426.1">
    <property type="nucleotide sequence ID" value="NC_020028.1"/>
</dbReference>
<dbReference type="GeneID" id="14412059"/>
<comment type="subcellular location">
    <subcellularLocation>
        <location evidence="1">Mitochondrion inner membrane</location>
        <topology evidence="1">Multi-pass membrane protein</topology>
    </subcellularLocation>
</comment>
<keyword evidence="15 18" id="KW-0472">Membrane</keyword>
<evidence type="ECO:0000256" key="12">
    <source>
        <dbReference type="ARBA" id="ARBA00023027"/>
    </source>
</evidence>
<dbReference type="InterPro" id="IPR001750">
    <property type="entry name" value="ND/Mrp_TM"/>
</dbReference>
<feature type="transmembrane region" description="Helical" evidence="18">
    <location>
        <begin position="143"/>
        <end position="162"/>
    </location>
</feature>
<evidence type="ECO:0000256" key="5">
    <source>
        <dbReference type="ARBA" id="ARBA00022448"/>
    </source>
</evidence>
<evidence type="ECO:0000256" key="17">
    <source>
        <dbReference type="ARBA" id="ARBA00049551"/>
    </source>
</evidence>
<feature type="transmembrane region" description="Helical" evidence="18">
    <location>
        <begin position="233"/>
        <end position="253"/>
    </location>
</feature>
<name>L0ET29_ATRPE</name>
<dbReference type="AlphaFoldDB" id="L0ET29"/>
<feature type="transmembrane region" description="Helical" evidence="18">
    <location>
        <begin position="265"/>
        <end position="285"/>
    </location>
</feature>
<gene>
    <name evidence="20" type="primary">ND2</name>
</gene>
<feature type="transmembrane region" description="Helical" evidence="18">
    <location>
        <begin position="114"/>
        <end position="137"/>
    </location>
</feature>
<feature type="transmembrane region" description="Helical" evidence="18">
    <location>
        <begin position="5"/>
        <end position="21"/>
    </location>
</feature>
<dbReference type="InterPro" id="IPR050175">
    <property type="entry name" value="Complex_I_Subunit_2"/>
</dbReference>
<keyword evidence="13" id="KW-0830">Ubiquinone</keyword>
<sequence length="332" mass="37094">MVGRHVLYLSMAMMFGILSLFQSSPYMVWAMFELNLFMILPFLLNRSEFCHPTKGAVIYFGCQSIASVYMIGGMILQDLGWSGGVFVLLLGFFCKLGVFPFYSWVPRTMVSLSWLSCLVLLTFQKVFPIFCVPEVWVSSMVEFWFMVVLGISGVLAGGMMFFQTHLKAGLGYSSVLNMSWVLSLKMVGGSESLVATFLFFYIPVVLSVIVLFMVARVYTLADVALFQWGRYRWVTYLAVLSLGGVPGLMGFLPKLIVVSEMISHCWLLMVALLVSSAFSILWYTAPVVMAGVSLPAYSEGSNKSVWAVSYLSLFFNLLGLLVLVMWCLTSVF</sequence>
<dbReference type="PANTHER" id="PTHR46552">
    <property type="entry name" value="NADH-UBIQUINONE OXIDOREDUCTASE CHAIN 2"/>
    <property type="match status" value="1"/>
</dbReference>
<feature type="transmembrane region" description="Helical" evidence="18">
    <location>
        <begin position="27"/>
        <end position="44"/>
    </location>
</feature>
<keyword evidence="12" id="KW-0520">NAD</keyword>
<evidence type="ECO:0000259" key="19">
    <source>
        <dbReference type="Pfam" id="PF00361"/>
    </source>
</evidence>
<dbReference type="Pfam" id="PF00361">
    <property type="entry name" value="Proton_antipo_M"/>
    <property type="match status" value="1"/>
</dbReference>
<feature type="transmembrane region" description="Helical" evidence="18">
    <location>
        <begin position="305"/>
        <end position="328"/>
    </location>
</feature>
<keyword evidence="6" id="KW-0679">Respiratory chain</keyword>
<dbReference type="PANTHER" id="PTHR46552:SF1">
    <property type="entry name" value="NADH-UBIQUINONE OXIDOREDUCTASE CHAIN 2"/>
    <property type="match status" value="1"/>
</dbReference>